<dbReference type="Proteomes" id="UP000013776">
    <property type="component" value="Unassembled WGS sequence"/>
</dbReference>
<name>R4X9J8_TAPDE</name>
<keyword evidence="6" id="KW-0949">S-adenosyl-L-methionine</keyword>
<proteinExistence type="inferred from homology"/>
<comment type="caution">
    <text evidence="10">The sequence shown here is derived from an EMBL/GenBank/DDBJ whole genome shotgun (WGS) entry which is preliminary data.</text>
</comment>
<dbReference type="CDD" id="cd02440">
    <property type="entry name" value="AdoMet_MTases"/>
    <property type="match status" value="1"/>
</dbReference>
<comment type="subunit">
    <text evidence="2 8">Monomer.</text>
</comment>
<dbReference type="eggNOG" id="KOG1709">
    <property type="taxonomic scope" value="Eukaryota"/>
</dbReference>
<dbReference type="EMBL" id="CAHR02000084">
    <property type="protein sequence ID" value="CCG82436.1"/>
    <property type="molecule type" value="Genomic_DNA"/>
</dbReference>
<dbReference type="GO" id="GO:0032259">
    <property type="term" value="P:methylation"/>
    <property type="evidence" value="ECO:0007669"/>
    <property type="project" value="UniProtKB-KW"/>
</dbReference>
<dbReference type="PIRSF" id="PIRSF038148">
    <property type="entry name" value="Arginine_N-mtfrase-2"/>
    <property type="match status" value="1"/>
</dbReference>
<keyword evidence="11" id="KW-1185">Reference proteome</keyword>
<comment type="function">
    <text evidence="1 8">S-adenosyl-L-methionine-dependent protein-arginine N-methyltransferase that methylates the delta-nitrogen atom of arginine residues to form N5-methylarginine (type IV) in target proteins. Monomethylates ribosomal protein L12.</text>
</comment>
<dbReference type="Gene3D" id="3.40.50.150">
    <property type="entry name" value="Vaccinia Virus protein VP39"/>
    <property type="match status" value="1"/>
</dbReference>
<keyword evidence="4 8" id="KW-0489">Methyltransferase</keyword>
<dbReference type="STRING" id="1097556.R4X9J8"/>
<evidence type="ECO:0000256" key="2">
    <source>
        <dbReference type="ARBA" id="ARBA00011245"/>
    </source>
</evidence>
<dbReference type="PANTHER" id="PTHR32379">
    <property type="entry name" value="GUANIDINOACETATE N-METHYLTRANSFERASE"/>
    <property type="match status" value="1"/>
</dbReference>
<accession>R4X9J8</accession>
<sequence>MDIEPIEITEEQLQLNRKFLTACTELDLQAVQAHIDTGCDVWFQDPESGEGALHITVVAAHSRSEEERGIEILNHLLSNGGVWNQMSKINETPGCTARRLFGHSSKIYQTLLNAGVRAELLLTALDKQSGSHDPSERNKTFLNGKLVYTAPTEDSTTLLDEENNAVMMTWEQDIMVKSAAIVVPTIGGGSVLNVGFGLGLIDSAIQARKPKRHVIIEAHPDVLKEMRDKGWYEKEGVEILEGRWQDVVDDLADRETFDGIYYDPFEYWEDMHQFFDSVVALLNPDGVFSFFHGLGADNQTFYDVYTRILEIELSDFGLDTTFQELDIETKDEEWLGAKRRYWSLDKYRLPTCKFMQ</sequence>
<keyword evidence="5 8" id="KW-0808">Transferase</keyword>
<comment type="subcellular location">
    <subcellularLocation>
        <location evidence="8">Cytoplasm</location>
    </subcellularLocation>
    <subcellularLocation>
        <location evidence="8">Nucleus</location>
    </subcellularLocation>
</comment>
<protein>
    <recommendedName>
        <fullName evidence="8">Arginine N-methyltransferase 2</fullName>
        <ecNumber evidence="8">2.1.1.-</ecNumber>
    </recommendedName>
</protein>
<evidence type="ECO:0000256" key="1">
    <source>
        <dbReference type="ARBA" id="ARBA00002207"/>
    </source>
</evidence>
<comment type="similarity">
    <text evidence="8">Belongs to the class I-like SAM-binding methyltransferase superfamily. RMT2 methyltransferase family.</text>
</comment>
<dbReference type="GO" id="GO:0005737">
    <property type="term" value="C:cytoplasm"/>
    <property type="evidence" value="ECO:0007669"/>
    <property type="project" value="UniProtKB-SubCell"/>
</dbReference>
<dbReference type="VEuPathDB" id="FungiDB:TAPDE_002436"/>
<dbReference type="Gene3D" id="1.25.40.20">
    <property type="entry name" value="Ankyrin repeat-containing domain"/>
    <property type="match status" value="1"/>
</dbReference>
<feature type="domain" description="RMT2" evidence="9">
    <location>
        <begin position="134"/>
        <end position="356"/>
    </location>
</feature>
<dbReference type="AlphaFoldDB" id="R4X9J8"/>
<evidence type="ECO:0000259" key="9">
    <source>
        <dbReference type="PROSITE" id="PS51559"/>
    </source>
</evidence>
<evidence type="ECO:0000256" key="5">
    <source>
        <dbReference type="ARBA" id="ARBA00022679"/>
    </source>
</evidence>
<keyword evidence="7 8" id="KW-0539">Nucleus</keyword>
<evidence type="ECO:0000256" key="7">
    <source>
        <dbReference type="ARBA" id="ARBA00023242"/>
    </source>
</evidence>
<evidence type="ECO:0000256" key="4">
    <source>
        <dbReference type="ARBA" id="ARBA00022603"/>
    </source>
</evidence>
<dbReference type="SUPFAM" id="SSF53335">
    <property type="entry name" value="S-adenosyl-L-methionine-dependent methyltransferases"/>
    <property type="match status" value="1"/>
</dbReference>
<gene>
    <name evidence="10" type="ORF">TAPDE_002436</name>
</gene>
<dbReference type="InterPro" id="IPR017408">
    <property type="entry name" value="Arginine_N-MeTrfase_2"/>
</dbReference>
<dbReference type="InterPro" id="IPR029063">
    <property type="entry name" value="SAM-dependent_MTases_sf"/>
</dbReference>
<dbReference type="PROSITE" id="PS51559">
    <property type="entry name" value="SAM_RMT2"/>
    <property type="match status" value="1"/>
</dbReference>
<dbReference type="Pfam" id="PF08241">
    <property type="entry name" value="Methyltransf_11"/>
    <property type="match status" value="1"/>
</dbReference>
<evidence type="ECO:0000256" key="3">
    <source>
        <dbReference type="ARBA" id="ARBA00022490"/>
    </source>
</evidence>
<dbReference type="GO" id="GO:0005634">
    <property type="term" value="C:nucleus"/>
    <property type="evidence" value="ECO:0007669"/>
    <property type="project" value="UniProtKB-SubCell"/>
</dbReference>
<evidence type="ECO:0000313" key="10">
    <source>
        <dbReference type="EMBL" id="CCG82436.1"/>
    </source>
</evidence>
<dbReference type="GO" id="GO:0019702">
    <property type="term" value="F:protein arginine N5-methyltransferase activity"/>
    <property type="evidence" value="ECO:0007669"/>
    <property type="project" value="TreeGrafter"/>
</dbReference>
<organism evidence="10 11">
    <name type="scientific">Taphrina deformans (strain PYCC 5710 / ATCC 11124 / CBS 356.35 / IMI 108563 / JCM 9778 / NBRC 8474)</name>
    <name type="common">Peach leaf curl fungus</name>
    <name type="synonym">Lalaria deformans</name>
    <dbReference type="NCBI Taxonomy" id="1097556"/>
    <lineage>
        <taxon>Eukaryota</taxon>
        <taxon>Fungi</taxon>
        <taxon>Dikarya</taxon>
        <taxon>Ascomycota</taxon>
        <taxon>Taphrinomycotina</taxon>
        <taxon>Taphrinomycetes</taxon>
        <taxon>Taphrinales</taxon>
        <taxon>Taphrinaceae</taxon>
        <taxon>Taphrina</taxon>
    </lineage>
</organism>
<dbReference type="OrthoDB" id="19014at2759"/>
<dbReference type="PANTHER" id="PTHR32379:SF1">
    <property type="entry name" value="GUANIDINOACETATE N-METHYLTRANSFERASE"/>
    <property type="match status" value="1"/>
</dbReference>
<reference evidence="10 11" key="1">
    <citation type="journal article" date="2013" name="MBio">
        <title>Genome sequencing of the plant pathogen Taphrina deformans, the causal agent of peach leaf curl.</title>
        <authorList>
            <person name="Cisse O.H."/>
            <person name="Almeida J.M.G.C.F."/>
            <person name="Fonseca A."/>
            <person name="Kumar A.A."/>
            <person name="Salojaervi J."/>
            <person name="Overmyer K."/>
            <person name="Hauser P.M."/>
            <person name="Pagni M."/>
        </authorList>
    </citation>
    <scope>NUCLEOTIDE SEQUENCE [LARGE SCALE GENOMIC DNA]</scope>
    <source>
        <strain evidence="11">PYCC 5710 / ATCC 11124 / CBS 356.35 / IMI 108563 / JCM 9778 / NBRC 8474</strain>
    </source>
</reference>
<dbReference type="InterPro" id="IPR026480">
    <property type="entry name" value="RMT2_dom"/>
</dbReference>
<dbReference type="InterPro" id="IPR013216">
    <property type="entry name" value="Methyltransf_11"/>
</dbReference>
<evidence type="ECO:0000256" key="6">
    <source>
        <dbReference type="ARBA" id="ARBA00022691"/>
    </source>
</evidence>
<dbReference type="InterPro" id="IPR036770">
    <property type="entry name" value="Ankyrin_rpt-contain_sf"/>
</dbReference>
<evidence type="ECO:0000256" key="8">
    <source>
        <dbReference type="PIRNR" id="PIRNR038148"/>
    </source>
</evidence>
<dbReference type="EC" id="2.1.1.-" evidence="8"/>
<evidence type="ECO:0000313" key="11">
    <source>
        <dbReference type="Proteomes" id="UP000013776"/>
    </source>
</evidence>
<keyword evidence="3 8" id="KW-0963">Cytoplasm</keyword>
<dbReference type="InterPro" id="IPR051038">
    <property type="entry name" value="RMT2/GAMT_Mtase"/>
</dbReference>